<sequence length="164" mass="18069">MDRVGLAKDMAAAARYALVRSVATRLARRPGSGPEGLSSRRFNSSPAGASTPPPTNKIKDATENKTDLREWQRAKATLKNVTKGVVEFLAFGSVIYMFVMVKPEVEGLREDFDALERTISKVEEEIIRGNCSPMERQVEARDGIPNFSVLQPTQSSVQSKERGL</sequence>
<reference evidence="2 3" key="2">
    <citation type="submission" date="2024-10" db="EMBL/GenBank/DDBJ databases">
        <authorList>
            <person name="Ryan C."/>
        </authorList>
    </citation>
    <scope>NUCLEOTIDE SEQUENCE [LARGE SCALE GENOMIC DNA]</scope>
</reference>
<name>A0ABC9CT01_9POAL</name>
<reference evidence="3" key="1">
    <citation type="submission" date="2024-06" db="EMBL/GenBank/DDBJ databases">
        <authorList>
            <person name="Ryan C."/>
        </authorList>
    </citation>
    <scope>NUCLEOTIDE SEQUENCE [LARGE SCALE GENOMIC DNA]</scope>
</reference>
<dbReference type="EMBL" id="OZ075140">
    <property type="protein sequence ID" value="CAL5025401.1"/>
    <property type="molecule type" value="Genomic_DNA"/>
</dbReference>
<evidence type="ECO:0000256" key="1">
    <source>
        <dbReference type="SAM" id="MobiDB-lite"/>
    </source>
</evidence>
<feature type="compositionally biased region" description="Polar residues" evidence="1">
    <location>
        <begin position="148"/>
        <end position="158"/>
    </location>
</feature>
<dbReference type="Proteomes" id="UP001497457">
    <property type="component" value="Chromosome 30rd"/>
</dbReference>
<organism evidence="2 3">
    <name type="scientific">Urochloa decumbens</name>
    <dbReference type="NCBI Taxonomy" id="240449"/>
    <lineage>
        <taxon>Eukaryota</taxon>
        <taxon>Viridiplantae</taxon>
        <taxon>Streptophyta</taxon>
        <taxon>Embryophyta</taxon>
        <taxon>Tracheophyta</taxon>
        <taxon>Spermatophyta</taxon>
        <taxon>Magnoliopsida</taxon>
        <taxon>Liliopsida</taxon>
        <taxon>Poales</taxon>
        <taxon>Poaceae</taxon>
        <taxon>PACMAD clade</taxon>
        <taxon>Panicoideae</taxon>
        <taxon>Panicodae</taxon>
        <taxon>Paniceae</taxon>
        <taxon>Melinidinae</taxon>
        <taxon>Urochloa</taxon>
    </lineage>
</organism>
<evidence type="ECO:0000313" key="3">
    <source>
        <dbReference type="Proteomes" id="UP001497457"/>
    </source>
</evidence>
<feature type="region of interest" description="Disordered" evidence="1">
    <location>
        <begin position="145"/>
        <end position="164"/>
    </location>
</feature>
<dbReference type="AlphaFoldDB" id="A0ABC9CT01"/>
<keyword evidence="3" id="KW-1185">Reference proteome</keyword>
<protein>
    <recommendedName>
        <fullName evidence="4">OPA3-like protein</fullName>
    </recommendedName>
</protein>
<accession>A0ABC9CT01</accession>
<evidence type="ECO:0000313" key="2">
    <source>
        <dbReference type="EMBL" id="CAL5025401.1"/>
    </source>
</evidence>
<proteinExistence type="predicted"/>
<evidence type="ECO:0008006" key="4">
    <source>
        <dbReference type="Google" id="ProtNLM"/>
    </source>
</evidence>
<gene>
    <name evidence="2" type="ORF">URODEC1_LOCUS78075</name>
</gene>
<feature type="region of interest" description="Disordered" evidence="1">
    <location>
        <begin position="27"/>
        <end position="64"/>
    </location>
</feature>